<keyword evidence="3" id="KW-1185">Reference proteome</keyword>
<evidence type="ECO:0000313" key="2">
    <source>
        <dbReference type="EMBL" id="KAF6022405.1"/>
    </source>
</evidence>
<accession>A0A7J7J8Q1</accession>
<evidence type="ECO:0000256" key="1">
    <source>
        <dbReference type="SAM" id="SignalP"/>
    </source>
</evidence>
<protein>
    <submittedName>
        <fullName evidence="2">Uncharacterized protein</fullName>
    </submittedName>
</protein>
<gene>
    <name evidence="2" type="ORF">EB796_019285</name>
</gene>
<feature type="signal peptide" evidence="1">
    <location>
        <begin position="1"/>
        <end position="32"/>
    </location>
</feature>
<comment type="caution">
    <text evidence="2">The sequence shown here is derived from an EMBL/GenBank/DDBJ whole genome shotgun (WGS) entry which is preliminary data.</text>
</comment>
<name>A0A7J7J8Q1_BUGNE</name>
<keyword evidence="1" id="KW-0732">Signal</keyword>
<dbReference type="Proteomes" id="UP000593567">
    <property type="component" value="Unassembled WGS sequence"/>
</dbReference>
<dbReference type="EMBL" id="VXIV02002854">
    <property type="protein sequence ID" value="KAF6022405.1"/>
    <property type="molecule type" value="Genomic_DNA"/>
</dbReference>
<proteinExistence type="predicted"/>
<sequence length="74" mass="8608">MFGEFNWCNMHHWCMRHSCFTMWITIVPKVITHSLLGQCTPAVSRFSSTFLSLRNISVQCNIKYSIPLSNTQLI</sequence>
<dbReference type="AlphaFoldDB" id="A0A7J7J8Q1"/>
<evidence type="ECO:0000313" key="3">
    <source>
        <dbReference type="Proteomes" id="UP000593567"/>
    </source>
</evidence>
<reference evidence="2" key="1">
    <citation type="submission" date="2020-06" db="EMBL/GenBank/DDBJ databases">
        <title>Draft genome of Bugula neritina, a colonial animal packing powerful symbionts and potential medicines.</title>
        <authorList>
            <person name="Rayko M."/>
        </authorList>
    </citation>
    <scope>NUCLEOTIDE SEQUENCE [LARGE SCALE GENOMIC DNA]</scope>
    <source>
        <strain evidence="2">Kwan_BN1</strain>
    </source>
</reference>
<organism evidence="2 3">
    <name type="scientific">Bugula neritina</name>
    <name type="common">Brown bryozoan</name>
    <name type="synonym">Sertularia neritina</name>
    <dbReference type="NCBI Taxonomy" id="10212"/>
    <lineage>
        <taxon>Eukaryota</taxon>
        <taxon>Metazoa</taxon>
        <taxon>Spiralia</taxon>
        <taxon>Lophotrochozoa</taxon>
        <taxon>Bryozoa</taxon>
        <taxon>Gymnolaemata</taxon>
        <taxon>Cheilostomatida</taxon>
        <taxon>Flustrina</taxon>
        <taxon>Buguloidea</taxon>
        <taxon>Bugulidae</taxon>
        <taxon>Bugula</taxon>
    </lineage>
</organism>
<feature type="chain" id="PRO_5029511510" evidence="1">
    <location>
        <begin position="33"/>
        <end position="74"/>
    </location>
</feature>